<gene>
    <name evidence="3" type="ORF">MKW98_001952</name>
</gene>
<feature type="domain" description="Bet v I/Major latex protein" evidence="2">
    <location>
        <begin position="2"/>
        <end position="158"/>
    </location>
</feature>
<comment type="caution">
    <text evidence="3">The sequence shown here is derived from an EMBL/GenBank/DDBJ whole genome shotgun (WGS) entry which is preliminary data.</text>
</comment>
<accession>A0AAD4SC34</accession>
<dbReference type="InterPro" id="IPR052006">
    <property type="entry name" value="MLP-like"/>
</dbReference>
<dbReference type="InterPro" id="IPR023393">
    <property type="entry name" value="START-like_dom_sf"/>
</dbReference>
<reference evidence="3" key="1">
    <citation type="submission" date="2022-04" db="EMBL/GenBank/DDBJ databases">
        <title>A functionally conserved STORR gene fusion in Papaver species that diverged 16.8 million years ago.</title>
        <authorList>
            <person name="Catania T."/>
        </authorList>
    </citation>
    <scope>NUCLEOTIDE SEQUENCE</scope>
    <source>
        <strain evidence="3">S-188037</strain>
    </source>
</reference>
<dbReference type="GO" id="GO:0006952">
    <property type="term" value="P:defense response"/>
    <property type="evidence" value="ECO:0007669"/>
    <property type="project" value="InterPro"/>
</dbReference>
<comment type="similarity">
    <text evidence="1">Belongs to the MLP family.</text>
</comment>
<organism evidence="3 4">
    <name type="scientific">Papaver atlanticum</name>
    <dbReference type="NCBI Taxonomy" id="357466"/>
    <lineage>
        <taxon>Eukaryota</taxon>
        <taxon>Viridiplantae</taxon>
        <taxon>Streptophyta</taxon>
        <taxon>Embryophyta</taxon>
        <taxon>Tracheophyta</taxon>
        <taxon>Spermatophyta</taxon>
        <taxon>Magnoliopsida</taxon>
        <taxon>Ranunculales</taxon>
        <taxon>Papaveraceae</taxon>
        <taxon>Papaveroideae</taxon>
        <taxon>Papaver</taxon>
    </lineage>
</organism>
<proteinExistence type="inferred from homology"/>
<dbReference type="Gene3D" id="3.30.530.20">
    <property type="match status" value="1"/>
</dbReference>
<dbReference type="AlphaFoldDB" id="A0AAD4SC34"/>
<dbReference type="CDD" id="cd07816">
    <property type="entry name" value="Bet_v1-like"/>
    <property type="match status" value="1"/>
</dbReference>
<evidence type="ECO:0000313" key="3">
    <source>
        <dbReference type="EMBL" id="KAI3877943.1"/>
    </source>
</evidence>
<dbReference type="SMART" id="SM01037">
    <property type="entry name" value="Bet_v_1"/>
    <property type="match status" value="1"/>
</dbReference>
<dbReference type="InterPro" id="IPR000916">
    <property type="entry name" value="Bet_v_I/MLP"/>
</dbReference>
<dbReference type="PANTHER" id="PTHR31338:SF16">
    <property type="entry name" value="POLYKETIDE CYCLASE_DEHYDRASE AND LIPID TRANSPORT SUPERFAMILY PROTEIN"/>
    <property type="match status" value="1"/>
</dbReference>
<evidence type="ECO:0000313" key="4">
    <source>
        <dbReference type="Proteomes" id="UP001202328"/>
    </source>
</evidence>
<evidence type="ECO:0000259" key="2">
    <source>
        <dbReference type="SMART" id="SM01037"/>
    </source>
</evidence>
<dbReference type="EMBL" id="JAJJMB010012337">
    <property type="protein sequence ID" value="KAI3877943.1"/>
    <property type="molecule type" value="Genomic_DNA"/>
</dbReference>
<dbReference type="Proteomes" id="UP001202328">
    <property type="component" value="Unassembled WGS sequence"/>
</dbReference>
<name>A0AAD4SC34_9MAGN</name>
<keyword evidence="4" id="KW-1185">Reference proteome</keyword>
<protein>
    <recommendedName>
        <fullName evidence="2">Bet v I/Major latex protein domain-containing protein</fullName>
    </recommendedName>
</protein>
<evidence type="ECO:0000256" key="1">
    <source>
        <dbReference type="ARBA" id="ARBA00038242"/>
    </source>
</evidence>
<dbReference type="SUPFAM" id="SSF55961">
    <property type="entry name" value="Bet v1-like"/>
    <property type="match status" value="1"/>
</dbReference>
<sequence length="159" mass="17984">MAQIHRLHVQNELKNCSADQLYSFFKNERTKLPQVLPHIFKSVQILAGDGNSAGTVRLVKFSTGTSREEIMKEKIETVVDESRTLRGSIIDGDILRMYPKFEYTMTITPLVTQGGEESCLVKLSVEYEKENEDVPNPTEYMELSSLIYKAVASHLAKKA</sequence>
<dbReference type="Pfam" id="PF00407">
    <property type="entry name" value="Bet_v_1"/>
    <property type="match status" value="1"/>
</dbReference>
<dbReference type="PANTHER" id="PTHR31338">
    <property type="entry name" value="POLYKETIDE CYCLASE/DEHYDRASE AND LIPID TRANSPORT SUPERFAMILY PROTEIN"/>
    <property type="match status" value="1"/>
</dbReference>